<keyword evidence="1" id="KW-1133">Transmembrane helix</keyword>
<dbReference type="InterPro" id="IPR013783">
    <property type="entry name" value="Ig-like_fold"/>
</dbReference>
<name>A0A0G0G626_9BACT</name>
<feature type="transmembrane region" description="Helical" evidence="1">
    <location>
        <begin position="6"/>
        <end position="25"/>
    </location>
</feature>
<protein>
    <submittedName>
        <fullName evidence="2">Uncharacterized protein</fullName>
    </submittedName>
</protein>
<accession>A0A0G0G626</accession>
<evidence type="ECO:0000313" key="3">
    <source>
        <dbReference type="Proteomes" id="UP000034917"/>
    </source>
</evidence>
<evidence type="ECO:0000313" key="2">
    <source>
        <dbReference type="EMBL" id="KKQ26568.1"/>
    </source>
</evidence>
<gene>
    <name evidence="2" type="ORF">US40_C0002G0102</name>
</gene>
<keyword evidence="1" id="KW-0472">Membrane</keyword>
<organism evidence="2 3">
    <name type="scientific">Candidatus Roizmanbacteria bacterium GW2011_GWC2_37_13</name>
    <dbReference type="NCBI Taxonomy" id="1618486"/>
    <lineage>
        <taxon>Bacteria</taxon>
        <taxon>Candidatus Roizmaniibacteriota</taxon>
    </lineage>
</organism>
<dbReference type="Gene3D" id="2.60.40.10">
    <property type="entry name" value="Immunoglobulins"/>
    <property type="match status" value="1"/>
</dbReference>
<proteinExistence type="predicted"/>
<evidence type="ECO:0000256" key="1">
    <source>
        <dbReference type="SAM" id="Phobius"/>
    </source>
</evidence>
<dbReference type="AlphaFoldDB" id="A0A0G0G626"/>
<comment type="caution">
    <text evidence="2">The sequence shown here is derived from an EMBL/GenBank/DDBJ whole genome shotgun (WGS) entry which is preliminary data.</text>
</comment>
<dbReference type="Proteomes" id="UP000034917">
    <property type="component" value="Unassembled WGS sequence"/>
</dbReference>
<reference evidence="2 3" key="1">
    <citation type="journal article" date="2015" name="Nature">
        <title>rRNA introns, odd ribosomes, and small enigmatic genomes across a large radiation of phyla.</title>
        <authorList>
            <person name="Brown C.T."/>
            <person name="Hug L.A."/>
            <person name="Thomas B.C."/>
            <person name="Sharon I."/>
            <person name="Castelle C.J."/>
            <person name="Singh A."/>
            <person name="Wilkins M.J."/>
            <person name="Williams K.H."/>
            <person name="Banfield J.F."/>
        </authorList>
    </citation>
    <scope>NUCLEOTIDE SEQUENCE [LARGE SCALE GENOMIC DNA]</scope>
</reference>
<keyword evidence="1" id="KW-0812">Transmembrane</keyword>
<dbReference type="EMBL" id="LBSV01000002">
    <property type="protein sequence ID" value="KKQ26568.1"/>
    <property type="molecule type" value="Genomic_DNA"/>
</dbReference>
<sequence>MKKETIIAIFLGIAFGGFLAFFLIVKNKEIQLNKNKIIAPTGLITQSAVKSNIVVTPLEITEPNDGAIFDKNSVEIKGKVSKNSLIVIQSPIKDLVFKNEKEDFSTDFPLALGENVIKIVVYPSDKQLRSQEKDLRIYYLEEEL</sequence>